<evidence type="ECO:0000313" key="8">
    <source>
        <dbReference type="Proteomes" id="UP000307510"/>
    </source>
</evidence>
<gene>
    <name evidence="7" type="ORF">FEA48_27370</name>
</gene>
<dbReference type="AlphaFoldDB" id="A0A5R8ZWX4"/>
<reference evidence="8" key="2">
    <citation type="submission" date="2019-06" db="EMBL/GenBank/DDBJ databases">
        <title>AzeR, a transcriptional regulator that responds to azelaic acid in Pseudomonas nitroreducens.</title>
        <authorList>
            <person name="Bez C."/>
            <person name="Javvadi S.G."/>
            <person name="Bertani I."/>
            <person name="Devescovi G."/>
            <person name="Studholme D.J."/>
            <person name="Geller A."/>
            <person name="Levy A."/>
            <person name="Venturi V."/>
        </authorList>
    </citation>
    <scope>NUCLEOTIDE SEQUENCE [LARGE SCALE GENOMIC DNA]</scope>
    <source>
        <strain evidence="8">DSM 9128</strain>
    </source>
</reference>
<dbReference type="GO" id="GO:0003700">
    <property type="term" value="F:DNA-binding transcription factor activity"/>
    <property type="evidence" value="ECO:0007669"/>
    <property type="project" value="TreeGrafter"/>
</dbReference>
<accession>A0A5R8ZWX4</accession>
<evidence type="ECO:0000256" key="1">
    <source>
        <dbReference type="ARBA" id="ARBA00023015"/>
    </source>
</evidence>
<name>A0A5R8ZWX4_PSENT</name>
<reference evidence="7 8" key="1">
    <citation type="submission" date="2019-05" db="EMBL/GenBank/DDBJ databases">
        <authorList>
            <person name="Moore K."/>
            <person name="O'Neill P."/>
            <person name="Farbos A."/>
            <person name="Studholme D.J."/>
        </authorList>
    </citation>
    <scope>NUCLEOTIDE SEQUENCE [LARGE SCALE GENOMIC DNA]</scope>
    <source>
        <strain evidence="7 8">DSM 9128</strain>
    </source>
</reference>
<dbReference type="EMBL" id="VASG01000009">
    <property type="protein sequence ID" value="TLP70026.1"/>
    <property type="molecule type" value="Genomic_DNA"/>
</dbReference>
<dbReference type="InterPro" id="IPR050109">
    <property type="entry name" value="HTH-type_TetR-like_transc_reg"/>
</dbReference>
<dbReference type="InterPro" id="IPR049513">
    <property type="entry name" value="TetR_C_40"/>
</dbReference>
<dbReference type="PROSITE" id="PS50977">
    <property type="entry name" value="HTH_TETR_2"/>
    <property type="match status" value="1"/>
</dbReference>
<dbReference type="SUPFAM" id="SSF46689">
    <property type="entry name" value="Homeodomain-like"/>
    <property type="match status" value="1"/>
</dbReference>
<feature type="domain" description="HTH tetR-type" evidence="6">
    <location>
        <begin position="22"/>
        <end position="82"/>
    </location>
</feature>
<evidence type="ECO:0000256" key="4">
    <source>
        <dbReference type="PROSITE-ProRule" id="PRU00335"/>
    </source>
</evidence>
<sequence>MTDRQPREDDSEPLTRGHKKRARTRQGLLDAALRVFARQDIAATVFQDLAAEAQVSTGTIYNYFKTREELAEAVGISLASDFSETITQLSAGISSGARRLAIGVRMFVLHAQSDPQWASALLRVIHYDQAMHSTLAKHVRDDLRGGLAEGVFNYANEDVALDLVIACATGAIRASLEGRAPEGQDILLGEMVLRALGATPARAAKLAALPLPQGD</sequence>
<dbReference type="RefSeq" id="WP_138216609.1">
    <property type="nucleotide sequence ID" value="NZ_VASG01000009.1"/>
</dbReference>
<dbReference type="InterPro" id="IPR001647">
    <property type="entry name" value="HTH_TetR"/>
</dbReference>
<evidence type="ECO:0000256" key="3">
    <source>
        <dbReference type="ARBA" id="ARBA00023163"/>
    </source>
</evidence>
<dbReference type="Proteomes" id="UP000307510">
    <property type="component" value="Unassembled WGS sequence"/>
</dbReference>
<evidence type="ECO:0000313" key="7">
    <source>
        <dbReference type="EMBL" id="TLP70026.1"/>
    </source>
</evidence>
<dbReference type="InterPro" id="IPR009057">
    <property type="entry name" value="Homeodomain-like_sf"/>
</dbReference>
<dbReference type="PANTHER" id="PTHR30055">
    <property type="entry name" value="HTH-TYPE TRANSCRIPTIONAL REGULATOR RUTR"/>
    <property type="match status" value="1"/>
</dbReference>
<dbReference type="PANTHER" id="PTHR30055:SF234">
    <property type="entry name" value="HTH-TYPE TRANSCRIPTIONAL REGULATOR BETI"/>
    <property type="match status" value="1"/>
</dbReference>
<proteinExistence type="predicted"/>
<dbReference type="Pfam" id="PF21306">
    <property type="entry name" value="TetR_C_40"/>
    <property type="match status" value="1"/>
</dbReference>
<dbReference type="GO" id="GO:0000976">
    <property type="term" value="F:transcription cis-regulatory region binding"/>
    <property type="evidence" value="ECO:0007669"/>
    <property type="project" value="TreeGrafter"/>
</dbReference>
<protein>
    <submittedName>
        <fullName evidence="7">TetR/AcrR family transcriptional regulator</fullName>
    </submittedName>
</protein>
<feature type="region of interest" description="Disordered" evidence="5">
    <location>
        <begin position="1"/>
        <end position="22"/>
    </location>
</feature>
<dbReference type="Pfam" id="PF00440">
    <property type="entry name" value="TetR_N"/>
    <property type="match status" value="1"/>
</dbReference>
<evidence type="ECO:0000259" key="6">
    <source>
        <dbReference type="PROSITE" id="PS50977"/>
    </source>
</evidence>
<keyword evidence="1" id="KW-0805">Transcription regulation</keyword>
<evidence type="ECO:0000256" key="5">
    <source>
        <dbReference type="SAM" id="MobiDB-lite"/>
    </source>
</evidence>
<comment type="caution">
    <text evidence="7">The sequence shown here is derived from an EMBL/GenBank/DDBJ whole genome shotgun (WGS) entry which is preliminary data.</text>
</comment>
<feature type="DNA-binding region" description="H-T-H motif" evidence="4">
    <location>
        <begin position="45"/>
        <end position="64"/>
    </location>
</feature>
<evidence type="ECO:0000256" key="2">
    <source>
        <dbReference type="ARBA" id="ARBA00023125"/>
    </source>
</evidence>
<organism evidence="7 8">
    <name type="scientific">Pseudomonas nitroreducens</name>
    <dbReference type="NCBI Taxonomy" id="46680"/>
    <lineage>
        <taxon>Bacteria</taxon>
        <taxon>Pseudomonadati</taxon>
        <taxon>Pseudomonadota</taxon>
        <taxon>Gammaproteobacteria</taxon>
        <taxon>Pseudomonadales</taxon>
        <taxon>Pseudomonadaceae</taxon>
        <taxon>Pseudomonas</taxon>
    </lineage>
</organism>
<keyword evidence="2 4" id="KW-0238">DNA-binding</keyword>
<keyword evidence="3" id="KW-0804">Transcription</keyword>
<dbReference type="Gene3D" id="1.10.357.10">
    <property type="entry name" value="Tetracycline Repressor, domain 2"/>
    <property type="match status" value="1"/>
</dbReference>
<dbReference type="PRINTS" id="PR00455">
    <property type="entry name" value="HTHTETR"/>
</dbReference>